<dbReference type="InterPro" id="IPR007280">
    <property type="entry name" value="Peptidase_C_arc/bac"/>
</dbReference>
<evidence type="ECO:0000256" key="2">
    <source>
        <dbReference type="ARBA" id="ARBA00001947"/>
    </source>
</evidence>
<keyword evidence="6" id="KW-0645">Protease</keyword>
<evidence type="ECO:0000256" key="13">
    <source>
        <dbReference type="SAM" id="SignalP"/>
    </source>
</evidence>
<dbReference type="EMBL" id="BSOG01000005">
    <property type="protein sequence ID" value="GLR14744.1"/>
    <property type="molecule type" value="Genomic_DNA"/>
</dbReference>
<feature type="signal peptide" evidence="13">
    <location>
        <begin position="1"/>
        <end position="24"/>
    </location>
</feature>
<dbReference type="Gene3D" id="1.10.390.20">
    <property type="match status" value="1"/>
</dbReference>
<keyword evidence="11" id="KW-0482">Metalloprotease</keyword>
<keyword evidence="7" id="KW-0479">Metal-binding</keyword>
<keyword evidence="17" id="KW-1185">Reference proteome</keyword>
<dbReference type="PANTHER" id="PTHR13062">
    <property type="entry name" value="COLLAGENASE"/>
    <property type="match status" value="1"/>
</dbReference>
<reference evidence="17" key="1">
    <citation type="journal article" date="2019" name="Int. J. Syst. Evol. Microbiol.">
        <title>The Global Catalogue of Microorganisms (GCM) 10K type strain sequencing project: providing services to taxonomists for standard genome sequencing and annotation.</title>
        <authorList>
            <consortium name="The Broad Institute Genomics Platform"/>
            <consortium name="The Broad Institute Genome Sequencing Center for Infectious Disease"/>
            <person name="Wu L."/>
            <person name="Ma J."/>
        </authorList>
    </citation>
    <scope>NUCLEOTIDE SEQUENCE [LARGE SCALE GENOMIC DNA]</scope>
    <source>
        <strain evidence="17">NBRC 110044</strain>
    </source>
</reference>
<keyword evidence="5" id="KW-0964">Secreted</keyword>
<evidence type="ECO:0000256" key="4">
    <source>
        <dbReference type="ARBA" id="ARBA00012653"/>
    </source>
</evidence>
<proteinExistence type="predicted"/>
<evidence type="ECO:0000313" key="17">
    <source>
        <dbReference type="Proteomes" id="UP001156706"/>
    </source>
</evidence>
<dbReference type="EC" id="3.4.24.3" evidence="4"/>
<dbReference type="Pfam" id="PF04151">
    <property type="entry name" value="PPC"/>
    <property type="match status" value="1"/>
</dbReference>
<dbReference type="Proteomes" id="UP001156706">
    <property type="component" value="Unassembled WGS sequence"/>
</dbReference>
<protein>
    <recommendedName>
        <fullName evidence="4">microbial collagenase</fullName>
        <ecNumber evidence="4">3.4.24.3</ecNumber>
    </recommendedName>
</protein>
<dbReference type="Pfam" id="PF01752">
    <property type="entry name" value="Peptidase_M9"/>
    <property type="match status" value="1"/>
</dbReference>
<evidence type="ECO:0000256" key="7">
    <source>
        <dbReference type="ARBA" id="ARBA00022723"/>
    </source>
</evidence>
<evidence type="ECO:0000256" key="11">
    <source>
        <dbReference type="ARBA" id="ARBA00023049"/>
    </source>
</evidence>
<dbReference type="Gene3D" id="2.60.120.380">
    <property type="match status" value="1"/>
</dbReference>
<evidence type="ECO:0000259" key="14">
    <source>
        <dbReference type="Pfam" id="PF04151"/>
    </source>
</evidence>
<dbReference type="InterPro" id="IPR013661">
    <property type="entry name" value="Peptidase_M9_N_dom"/>
</dbReference>
<evidence type="ECO:0000256" key="10">
    <source>
        <dbReference type="ARBA" id="ARBA00022833"/>
    </source>
</evidence>
<dbReference type="Gene3D" id="3.40.30.160">
    <property type="entry name" value="Collagenase ColT, N-terminal domain"/>
    <property type="match status" value="1"/>
</dbReference>
<comment type="catalytic activity">
    <reaction evidence="1">
        <text>Digestion of native collagen in the triple helical region at Xaa-|-Gly bonds. With synthetic peptides, a preference is shown for Gly at P3 and P1', Pro and Ala at P2 and P2', and hydroxyproline, Ala or Arg at P3'.</text>
        <dbReference type="EC" id="3.4.24.3"/>
    </reaction>
</comment>
<evidence type="ECO:0000313" key="16">
    <source>
        <dbReference type="EMBL" id="GLR14744.1"/>
    </source>
</evidence>
<dbReference type="Pfam" id="PF08453">
    <property type="entry name" value="Peptidase_M9_N"/>
    <property type="match status" value="1"/>
</dbReference>
<dbReference type="PRINTS" id="PR00931">
    <property type="entry name" value="MICOLLPTASE"/>
</dbReference>
<accession>A0ABQ5YP75</accession>
<evidence type="ECO:0000256" key="12">
    <source>
        <dbReference type="ARBA" id="ARBA00023145"/>
    </source>
</evidence>
<keyword evidence="12" id="KW-0865">Zymogen</keyword>
<keyword evidence="10" id="KW-0862">Zinc</keyword>
<organism evidence="16 17">
    <name type="scientific">Chitinimonas prasina</name>
    <dbReference type="NCBI Taxonomy" id="1434937"/>
    <lineage>
        <taxon>Bacteria</taxon>
        <taxon>Pseudomonadati</taxon>
        <taxon>Pseudomonadota</taxon>
        <taxon>Betaproteobacteria</taxon>
        <taxon>Neisseriales</taxon>
        <taxon>Chitinibacteraceae</taxon>
        <taxon>Chitinimonas</taxon>
    </lineage>
</organism>
<evidence type="ECO:0000259" key="15">
    <source>
        <dbReference type="Pfam" id="PF08453"/>
    </source>
</evidence>
<dbReference type="InterPro" id="IPR002169">
    <property type="entry name" value="Peptidase_M9A/M9B"/>
</dbReference>
<name>A0ABQ5YP75_9NEIS</name>
<feature type="domain" description="Peptidase M9 collagenase N-terminal" evidence="15">
    <location>
        <begin position="87"/>
        <end position="239"/>
    </location>
</feature>
<evidence type="ECO:0000256" key="8">
    <source>
        <dbReference type="ARBA" id="ARBA00022729"/>
    </source>
</evidence>
<keyword evidence="8 13" id="KW-0732">Signal</keyword>
<dbReference type="PANTHER" id="PTHR13062:SF9">
    <property type="entry name" value="MICROBIAL COLLAGENASE"/>
    <property type="match status" value="1"/>
</dbReference>
<keyword evidence="9" id="KW-0378">Hydrolase</keyword>
<evidence type="ECO:0000256" key="9">
    <source>
        <dbReference type="ARBA" id="ARBA00022801"/>
    </source>
</evidence>
<evidence type="ECO:0000256" key="6">
    <source>
        <dbReference type="ARBA" id="ARBA00022670"/>
    </source>
</evidence>
<evidence type="ECO:0000256" key="1">
    <source>
        <dbReference type="ARBA" id="ARBA00000424"/>
    </source>
</evidence>
<dbReference type="RefSeq" id="WP_284197813.1">
    <property type="nucleotide sequence ID" value="NZ_BSOG01000005.1"/>
</dbReference>
<comment type="cofactor">
    <cofactor evidence="2">
        <name>Zn(2+)</name>
        <dbReference type="ChEBI" id="CHEBI:29105"/>
    </cofactor>
</comment>
<evidence type="ECO:0000256" key="3">
    <source>
        <dbReference type="ARBA" id="ARBA00004613"/>
    </source>
</evidence>
<gene>
    <name evidence="16" type="ORF">GCM10007907_35340</name>
</gene>
<comment type="caution">
    <text evidence="16">The sequence shown here is derived from an EMBL/GenBank/DDBJ whole genome shotgun (WGS) entry which is preliminary data.</text>
</comment>
<feature type="domain" description="Peptidase C-terminal archaeal/bacterial" evidence="14">
    <location>
        <begin position="672"/>
        <end position="729"/>
    </location>
</feature>
<comment type="subcellular location">
    <subcellularLocation>
        <location evidence="3">Secreted</location>
    </subcellularLocation>
</comment>
<sequence length="746" mass="83064">MKPAYHRPLLAALLLGCLTPLAQAHPDKAERNLPKPHTRQVLPPTVEQSLYNLSESRKPRTDLQLPKQHLRFDPNVAPLATTPECRDMNRLASYSGNDLANYIVSLPDYECHYGLFSLNAAQAAQIYSAGNMNAVAARFAQEAAAYNASNRNLINLIIYLRAGYYLAHGNVMPWPSSTLLGTMRPAIRSLVQGTALFQNNTIAPPTAMETMYLITNLRDEAYHLDDMRSLVQRYTNTTGAPNAVQPLFVRSARDAFTGVLTVYFYASGRSDSQVILKANPSHAIALNQFVVNNKAALLGGAIAFHLTDAANEAFRMMQFTELKPTVKPMIQNMLATTSMTGADSALWLTAAKAVRYYDNANCAQYGVCNFEEQVANAVLTINHTCSPSIRIRAQDMTTAQLQESCTLLQNEEGYFHDMMQTNRTPVANDNNTSLEVVVFDDYTNYDKYASIIYDIDTDNGGMYLEGNPAAAGNQARFIAHEASWLRPTFKVWNLEHEYVHYLDGRFNMYGDFGASVAKPTVWWLEGLGEYLSLRNNNQASIDAARNGQYKLSQIFGNNYAMSDYTNRAYRWGYMATRFMFERHRSDVDNVVARFRTGDYNGYQTYMSQIGTSYDTEFAAWAQTATTAGEPPMPGNNVILPACNHPYYLSNGCSIGGWTSSTRSYAYILLPIGARNLKLWTTGGTGDVDLYAGFNRYPTTTVFDASSIHTGNNESITVAAPPTKQWIYIMMQAKQPFSGVSINATYD</sequence>
<feature type="chain" id="PRO_5047282944" description="microbial collagenase" evidence="13">
    <location>
        <begin position="25"/>
        <end position="746"/>
    </location>
</feature>
<evidence type="ECO:0000256" key="5">
    <source>
        <dbReference type="ARBA" id="ARBA00022525"/>
    </source>
</evidence>